<reference evidence="1" key="3">
    <citation type="journal article" name="Syst. Appl. Microbiol.">
        <title>Streptomyces alkaliterrae sp. nov., isolated from an alkaline soil, and emended descriptions of Streptomyces alkaliphilus, Streptomyces calidiresistens and Streptomyces durbertensis.</title>
        <authorList>
            <person name="Swiecimska M."/>
            <person name="Golinska P."/>
            <person name="Nouioui I."/>
            <person name="Wypij M."/>
            <person name="Rai M."/>
            <person name="Sangal V."/>
            <person name="Goodfellow M."/>
        </authorList>
    </citation>
    <scope>NUCLEOTIDE SEQUENCE</scope>
    <source>
        <strain evidence="1">OF8</strain>
    </source>
</reference>
<evidence type="ECO:0000313" key="1">
    <source>
        <dbReference type="EMBL" id="MBB1260404.1"/>
    </source>
</evidence>
<evidence type="ECO:0000313" key="3">
    <source>
        <dbReference type="Proteomes" id="UP000320857"/>
    </source>
</evidence>
<keyword evidence="3" id="KW-1185">Reference proteome</keyword>
<organism evidence="2 3">
    <name type="scientific">Streptomyces alkaliterrae</name>
    <dbReference type="NCBI Taxonomy" id="2213162"/>
    <lineage>
        <taxon>Bacteria</taxon>
        <taxon>Bacillati</taxon>
        <taxon>Actinomycetota</taxon>
        <taxon>Actinomycetes</taxon>
        <taxon>Kitasatosporales</taxon>
        <taxon>Streptomycetaceae</taxon>
        <taxon>Streptomyces</taxon>
    </lineage>
</organism>
<dbReference type="AlphaFoldDB" id="A0A5P0YPH3"/>
<reference evidence="4" key="2">
    <citation type="submission" date="2020-05" db="EMBL/GenBank/DDBJ databases">
        <title>Classification of alakaliphilic streptomycetes isolated from an alkaline soil next to Lonar Crater, India and a proposal for the recognition of Streptomyces alkaliterrae sp. nov.</title>
        <authorList>
            <person name="Golinska P."/>
        </authorList>
    </citation>
    <scope>NUCLEOTIDE SEQUENCE [LARGE SCALE GENOMIC DNA]</scope>
    <source>
        <strain evidence="4">OF8</strain>
    </source>
</reference>
<evidence type="ECO:0000313" key="4">
    <source>
        <dbReference type="Proteomes" id="UP000517765"/>
    </source>
</evidence>
<dbReference type="OrthoDB" id="3997975at2"/>
<dbReference type="Proteomes" id="UP000320857">
    <property type="component" value="Unassembled WGS sequence"/>
</dbReference>
<accession>A0A5P0YPH3</accession>
<protein>
    <submittedName>
        <fullName evidence="2">Uncharacterized protein</fullName>
    </submittedName>
</protein>
<gene>
    <name evidence="2" type="ORF">FNX44_005420</name>
    <name evidence="1" type="ORF">H3147_16395</name>
</gene>
<dbReference type="RefSeq" id="WP_143646796.1">
    <property type="nucleotide sequence ID" value="NZ_JABJXA010000095.1"/>
</dbReference>
<evidence type="ECO:0000313" key="2">
    <source>
        <dbReference type="EMBL" id="MQS01322.1"/>
    </source>
</evidence>
<dbReference type="Proteomes" id="UP000517765">
    <property type="component" value="Unassembled WGS sequence"/>
</dbReference>
<dbReference type="EMBL" id="VJYK02000035">
    <property type="protein sequence ID" value="MQS01322.1"/>
    <property type="molecule type" value="Genomic_DNA"/>
</dbReference>
<name>A0A5P0YPH3_9ACTN</name>
<proteinExistence type="predicted"/>
<sequence length="282" mass="31154">MNITITNTYGTAHNISDTNPAHVTSCDYYRLPLVGTITPGHTPGYEDMVEMLRDNGHDTRPEGYGLIFLESEEFSATYFGSIEQIEQYKRENADGKATFDASQGVMYAKWPHGKGWDNFLPRVFWNQAQRGAIADGIGLVTAFAHTEIPGAEVIVYELEGTWRPGGEPAQLVTYHCTACHMDTFHDCGHVHENTGPDSRRWAARQARQHIISAHRHGVGDTNSACRPNNGEMLRVVNAVARDMWGTTSNALPDTDDAYCATKGPCSIIRELRAGVRPPVYGA</sequence>
<dbReference type="EMBL" id="JABJXA010000095">
    <property type="protein sequence ID" value="MBB1260404.1"/>
    <property type="molecule type" value="Genomic_DNA"/>
</dbReference>
<reference evidence="2 3" key="1">
    <citation type="submission" date="2019-10" db="EMBL/GenBank/DDBJ databases">
        <title>Streptomyces sp. nov., a novel actinobacterium isolated from alkaline environment.</title>
        <authorList>
            <person name="Golinska P."/>
        </authorList>
    </citation>
    <scope>NUCLEOTIDE SEQUENCE [LARGE SCALE GENOMIC DNA]</scope>
    <source>
        <strain evidence="2 3">OF1</strain>
    </source>
</reference>
<comment type="caution">
    <text evidence="2">The sequence shown here is derived from an EMBL/GenBank/DDBJ whole genome shotgun (WGS) entry which is preliminary data.</text>
</comment>